<name>A0A8H7BTA0_9FUNG</name>
<protein>
    <submittedName>
        <fullName evidence="2">Uncharacterized protein</fullName>
    </submittedName>
</protein>
<evidence type="ECO:0000313" key="3">
    <source>
        <dbReference type="Proteomes" id="UP000605846"/>
    </source>
</evidence>
<accession>A0A8H7BTA0</accession>
<dbReference type="EMBL" id="JABAYA010000143">
    <property type="protein sequence ID" value="KAF7723671.1"/>
    <property type="molecule type" value="Genomic_DNA"/>
</dbReference>
<keyword evidence="3" id="KW-1185">Reference proteome</keyword>
<dbReference type="AlphaFoldDB" id="A0A8H7BTA0"/>
<comment type="caution">
    <text evidence="2">The sequence shown here is derived from an EMBL/GenBank/DDBJ whole genome shotgun (WGS) entry which is preliminary data.</text>
</comment>
<feature type="compositionally biased region" description="Acidic residues" evidence="1">
    <location>
        <begin position="119"/>
        <end position="130"/>
    </location>
</feature>
<proteinExistence type="predicted"/>
<feature type="compositionally biased region" description="Basic and acidic residues" evidence="1">
    <location>
        <begin position="1"/>
        <end position="14"/>
    </location>
</feature>
<dbReference type="OrthoDB" id="64113at2759"/>
<evidence type="ECO:0000313" key="2">
    <source>
        <dbReference type="EMBL" id="KAF7723671.1"/>
    </source>
</evidence>
<feature type="region of interest" description="Disordered" evidence="1">
    <location>
        <begin position="1"/>
        <end position="20"/>
    </location>
</feature>
<sequence>MEQRVQQFHDDTKNIPKPPTAKTVKQMNTLRKFIFKNQDYRFSDKEKNKLFACIEVYFTVFDRTASEASNVSAFPLIEDALKVPCFTTKQKSQLLKWYDEILAKQEGKDTVMNKKDSTQTDEDEENYDDFDWDAFEKQKDDEDW</sequence>
<feature type="region of interest" description="Disordered" evidence="1">
    <location>
        <begin position="109"/>
        <end position="130"/>
    </location>
</feature>
<gene>
    <name evidence="2" type="ORF">EC973_001762</name>
</gene>
<evidence type="ECO:0000256" key="1">
    <source>
        <dbReference type="SAM" id="MobiDB-lite"/>
    </source>
</evidence>
<dbReference type="Proteomes" id="UP000605846">
    <property type="component" value="Unassembled WGS sequence"/>
</dbReference>
<organism evidence="2 3">
    <name type="scientific">Apophysomyces ossiformis</name>
    <dbReference type="NCBI Taxonomy" id="679940"/>
    <lineage>
        <taxon>Eukaryota</taxon>
        <taxon>Fungi</taxon>
        <taxon>Fungi incertae sedis</taxon>
        <taxon>Mucoromycota</taxon>
        <taxon>Mucoromycotina</taxon>
        <taxon>Mucoromycetes</taxon>
        <taxon>Mucorales</taxon>
        <taxon>Mucorineae</taxon>
        <taxon>Mucoraceae</taxon>
        <taxon>Apophysomyces</taxon>
    </lineage>
</organism>
<reference evidence="2" key="1">
    <citation type="submission" date="2020-01" db="EMBL/GenBank/DDBJ databases">
        <title>Genome Sequencing of Three Apophysomyces-Like Fungal Strains Confirms a Novel Fungal Genus in the Mucoromycota with divergent Burkholderia-like Endosymbiotic Bacteria.</title>
        <authorList>
            <person name="Stajich J.E."/>
            <person name="Macias A.M."/>
            <person name="Carter-House D."/>
            <person name="Lovett B."/>
            <person name="Kasson L.R."/>
            <person name="Berry K."/>
            <person name="Grigoriev I."/>
            <person name="Chang Y."/>
            <person name="Spatafora J."/>
            <person name="Kasson M.T."/>
        </authorList>
    </citation>
    <scope>NUCLEOTIDE SEQUENCE</scope>
    <source>
        <strain evidence="2">NRRL A-21654</strain>
    </source>
</reference>
<feature type="compositionally biased region" description="Basic and acidic residues" evidence="1">
    <location>
        <begin position="109"/>
        <end position="118"/>
    </location>
</feature>